<dbReference type="SUPFAM" id="SSF141868">
    <property type="entry name" value="EAL domain-like"/>
    <property type="match status" value="1"/>
</dbReference>
<gene>
    <name evidence="2" type="ORF">PH603_06960</name>
</gene>
<feature type="domain" description="EAL" evidence="1">
    <location>
        <begin position="134"/>
        <end position="386"/>
    </location>
</feature>
<dbReference type="RefSeq" id="WP_289505319.1">
    <property type="nucleotide sequence ID" value="NZ_CP116805.1"/>
</dbReference>
<proteinExistence type="predicted"/>
<dbReference type="PANTHER" id="PTHR33121">
    <property type="entry name" value="CYCLIC DI-GMP PHOSPHODIESTERASE PDEF"/>
    <property type="match status" value="1"/>
</dbReference>
<evidence type="ECO:0000313" key="2">
    <source>
        <dbReference type="EMBL" id="WCL55498.1"/>
    </source>
</evidence>
<dbReference type="KEGG" id="gso:PH603_06960"/>
<dbReference type="SMART" id="SM00052">
    <property type="entry name" value="EAL"/>
    <property type="match status" value="1"/>
</dbReference>
<evidence type="ECO:0000259" key="1">
    <source>
        <dbReference type="PROSITE" id="PS50883"/>
    </source>
</evidence>
<dbReference type="PROSITE" id="PS50883">
    <property type="entry name" value="EAL"/>
    <property type="match status" value="1"/>
</dbReference>
<dbReference type="InterPro" id="IPR001633">
    <property type="entry name" value="EAL_dom"/>
</dbReference>
<dbReference type="PANTHER" id="PTHR33121:SF79">
    <property type="entry name" value="CYCLIC DI-GMP PHOSPHODIESTERASE PDED-RELATED"/>
    <property type="match status" value="1"/>
</dbReference>
<name>A0AAF0BIJ8_9PROT</name>
<reference evidence="2" key="1">
    <citation type="submission" date="2023-01" db="EMBL/GenBank/DDBJ databases">
        <title>The genome sequence of Kordiimonadaceae bacterium 6D33.</title>
        <authorList>
            <person name="Liu Y."/>
        </authorList>
    </citation>
    <scope>NUCLEOTIDE SEQUENCE</scope>
    <source>
        <strain evidence="2">6D33</strain>
    </source>
</reference>
<organism evidence="2 3">
    <name type="scientific">Gimibacter soli</name>
    <dbReference type="NCBI Taxonomy" id="3024400"/>
    <lineage>
        <taxon>Bacteria</taxon>
        <taxon>Pseudomonadati</taxon>
        <taxon>Pseudomonadota</taxon>
        <taxon>Alphaproteobacteria</taxon>
        <taxon>Kordiimonadales</taxon>
        <taxon>Temperatibacteraceae</taxon>
        <taxon>Gimibacter</taxon>
    </lineage>
</organism>
<dbReference type="GO" id="GO:0071111">
    <property type="term" value="F:cyclic-guanylate-specific phosphodiesterase activity"/>
    <property type="evidence" value="ECO:0007669"/>
    <property type="project" value="InterPro"/>
</dbReference>
<dbReference type="Proteomes" id="UP001217500">
    <property type="component" value="Chromosome"/>
</dbReference>
<dbReference type="AlphaFoldDB" id="A0AAF0BIJ8"/>
<dbReference type="InterPro" id="IPR035919">
    <property type="entry name" value="EAL_sf"/>
</dbReference>
<dbReference type="Pfam" id="PF00563">
    <property type="entry name" value="EAL"/>
    <property type="match status" value="1"/>
</dbReference>
<evidence type="ECO:0000313" key="3">
    <source>
        <dbReference type="Proteomes" id="UP001217500"/>
    </source>
</evidence>
<accession>A0AAF0BIJ8</accession>
<sequence>MNRRVLLIGGTAYAPALAAVEAKRKTLVATVPDMGSARDIISTETFDFIVADLDTPGVEVDSVIRLAASAPLCAGVLIFGDMNTARARAARDLATALSVNLVGILVSPIRASDIARLLEGVSLTEEPERAGSAAILSEAEFLRGLMTDGLVAAYQPKIDLKTGRIVGAEAFARWRGPSGGILGAGAVLRLARQRGYMDVLAHRMLELVVAELGLWVQMGLELKVSVNVSTENLRRSDFVDVVTNLAAVHKVPPHLIQLEITESEINWDDAPLKDSMQRLNGRGFPLALDDFGTGLASLMKLSEVKFDEIVVDRRFTRTAVDDGPARTVLEGAIGVIHKLGLVCTCEGIEDAATRDLVAGLGADVGQGFLLGQPMVGTEFLELLDRQ</sequence>
<dbReference type="CDD" id="cd01948">
    <property type="entry name" value="EAL"/>
    <property type="match status" value="1"/>
</dbReference>
<dbReference type="EMBL" id="CP116805">
    <property type="protein sequence ID" value="WCL55498.1"/>
    <property type="molecule type" value="Genomic_DNA"/>
</dbReference>
<keyword evidence="3" id="KW-1185">Reference proteome</keyword>
<protein>
    <submittedName>
        <fullName evidence="2">EAL domain-containing protein</fullName>
    </submittedName>
</protein>
<dbReference type="InterPro" id="IPR050706">
    <property type="entry name" value="Cyclic-di-GMP_PDE-like"/>
</dbReference>
<dbReference type="Gene3D" id="3.20.20.450">
    <property type="entry name" value="EAL domain"/>
    <property type="match status" value="1"/>
</dbReference>